<evidence type="ECO:0000313" key="2">
    <source>
        <dbReference type="Proteomes" id="UP001162992"/>
    </source>
</evidence>
<proteinExistence type="predicted"/>
<dbReference type="EMBL" id="CM055093">
    <property type="protein sequence ID" value="KAJ7566964.1"/>
    <property type="molecule type" value="Genomic_DNA"/>
</dbReference>
<reference evidence="2" key="1">
    <citation type="journal article" date="2024" name="Proc. Natl. Acad. Sci. U.S.A.">
        <title>Extraordinary preservation of gene collinearity over three hundred million years revealed in homosporous lycophytes.</title>
        <authorList>
            <person name="Li C."/>
            <person name="Wickell D."/>
            <person name="Kuo L.Y."/>
            <person name="Chen X."/>
            <person name="Nie B."/>
            <person name="Liao X."/>
            <person name="Peng D."/>
            <person name="Ji J."/>
            <person name="Jenkins J."/>
            <person name="Williams M."/>
            <person name="Shu S."/>
            <person name="Plott C."/>
            <person name="Barry K."/>
            <person name="Rajasekar S."/>
            <person name="Grimwood J."/>
            <person name="Han X."/>
            <person name="Sun S."/>
            <person name="Hou Z."/>
            <person name="He W."/>
            <person name="Dai G."/>
            <person name="Sun C."/>
            <person name="Schmutz J."/>
            <person name="Leebens-Mack J.H."/>
            <person name="Li F.W."/>
            <person name="Wang L."/>
        </authorList>
    </citation>
    <scope>NUCLEOTIDE SEQUENCE [LARGE SCALE GENOMIC DNA]</scope>
    <source>
        <strain evidence="2">cv. PW_Plant_1</strain>
    </source>
</reference>
<comment type="caution">
    <text evidence="1">The sequence shown here is derived from an EMBL/GenBank/DDBJ whole genome shotgun (WGS) entry which is preliminary data.</text>
</comment>
<accession>A0ACC2EKE4</accession>
<organism evidence="1 2">
    <name type="scientific">Diphasiastrum complanatum</name>
    <name type="common">Issler's clubmoss</name>
    <name type="synonym">Lycopodium complanatum</name>
    <dbReference type="NCBI Taxonomy" id="34168"/>
    <lineage>
        <taxon>Eukaryota</taxon>
        <taxon>Viridiplantae</taxon>
        <taxon>Streptophyta</taxon>
        <taxon>Embryophyta</taxon>
        <taxon>Tracheophyta</taxon>
        <taxon>Lycopodiopsida</taxon>
        <taxon>Lycopodiales</taxon>
        <taxon>Lycopodiaceae</taxon>
        <taxon>Lycopodioideae</taxon>
        <taxon>Diphasiastrum</taxon>
    </lineage>
</organism>
<protein>
    <submittedName>
        <fullName evidence="1">Uncharacterized protein</fullName>
    </submittedName>
</protein>
<name>A0ACC2EKE4_DIPCM</name>
<evidence type="ECO:0000313" key="1">
    <source>
        <dbReference type="EMBL" id="KAJ7566964.1"/>
    </source>
</evidence>
<gene>
    <name evidence="1" type="ORF">O6H91_02G125900</name>
</gene>
<sequence length="108" mass="11832">MSKNMDIRDKPSPKKPARKACSHGACQCKFSFVADLDKWSCLAAEGKRNVRPDHCVPARVIAEAGIDGDSHCQANRSGRATSSTLMKNSNNHVKSWHSLSSIISYFLA</sequence>
<dbReference type="Proteomes" id="UP001162992">
    <property type="component" value="Chromosome 2"/>
</dbReference>
<keyword evidence="2" id="KW-1185">Reference proteome</keyword>